<feature type="region of interest" description="Disordered" evidence="1">
    <location>
        <begin position="155"/>
        <end position="295"/>
    </location>
</feature>
<dbReference type="KEGG" id="cluj:IAU68_01985"/>
<gene>
    <name evidence="3" type="ORF">H7348_06790</name>
    <name evidence="4" type="ORF">IAU68_01985</name>
</gene>
<name>A0A7H0JZX1_9CORY</name>
<feature type="compositionally biased region" description="Low complexity" evidence="1">
    <location>
        <begin position="273"/>
        <end position="295"/>
    </location>
</feature>
<feature type="compositionally biased region" description="Low complexity" evidence="1">
    <location>
        <begin position="163"/>
        <end position="182"/>
    </location>
</feature>
<evidence type="ECO:0000256" key="2">
    <source>
        <dbReference type="SAM" id="Phobius"/>
    </source>
</evidence>
<keyword evidence="6" id="KW-1185">Reference proteome</keyword>
<evidence type="ECO:0008006" key="7">
    <source>
        <dbReference type="Google" id="ProtNLM"/>
    </source>
</evidence>
<proteinExistence type="predicted"/>
<accession>A0A7H0JZX1</accession>
<feature type="compositionally biased region" description="Low complexity" evidence="1">
    <location>
        <begin position="198"/>
        <end position="252"/>
    </location>
</feature>
<evidence type="ECO:0000313" key="3">
    <source>
        <dbReference type="EMBL" id="MBC3179015.1"/>
    </source>
</evidence>
<reference evidence="5 6" key="1">
    <citation type="submission" date="2020-08" db="EMBL/GenBank/DDBJ databases">
        <title>novel species in genus Corynebacterium.</title>
        <authorList>
            <person name="Zhang G."/>
        </authorList>
    </citation>
    <scope>NUCLEOTIDE SEQUENCE [LARGE SCALE GENOMIC DNA]</scope>
    <source>
        <strain evidence="4">Zg-917</strain>
        <strain evidence="5 6">zg-917</strain>
    </source>
</reference>
<evidence type="ECO:0000256" key="1">
    <source>
        <dbReference type="SAM" id="MobiDB-lite"/>
    </source>
</evidence>
<dbReference type="EMBL" id="JACMYE010000005">
    <property type="protein sequence ID" value="MBC3179015.1"/>
    <property type="molecule type" value="Genomic_DNA"/>
</dbReference>
<dbReference type="RefSeq" id="WP_171194291.1">
    <property type="nucleotide sequence ID" value="NZ_CP061032.1"/>
</dbReference>
<evidence type="ECO:0000313" key="6">
    <source>
        <dbReference type="Proteomes" id="UP000642876"/>
    </source>
</evidence>
<dbReference type="Proteomes" id="UP000516235">
    <property type="component" value="Chromosome"/>
</dbReference>
<keyword evidence="2" id="KW-1133">Transmembrane helix</keyword>
<feature type="transmembrane region" description="Helical" evidence="2">
    <location>
        <begin position="81"/>
        <end position="103"/>
    </location>
</feature>
<organism evidence="4 5">
    <name type="scientific">Corynebacterium lujinxingii</name>
    <dbReference type="NCBI Taxonomy" id="2763010"/>
    <lineage>
        <taxon>Bacteria</taxon>
        <taxon>Bacillati</taxon>
        <taxon>Actinomycetota</taxon>
        <taxon>Actinomycetes</taxon>
        <taxon>Mycobacteriales</taxon>
        <taxon>Corynebacteriaceae</taxon>
        <taxon>Corynebacterium</taxon>
    </lineage>
</organism>
<keyword evidence="2" id="KW-0472">Membrane</keyword>
<dbReference type="Proteomes" id="UP000642876">
    <property type="component" value="Unassembled WGS sequence"/>
</dbReference>
<protein>
    <recommendedName>
        <fullName evidence="7">Anti-sigma-D factor RsdA sigma factor binding region domain-containing protein</fullName>
    </recommendedName>
</protein>
<dbReference type="AlphaFoldDB" id="A0A7H0JZX1"/>
<dbReference type="EMBL" id="CP061032">
    <property type="protein sequence ID" value="QNP90587.1"/>
    <property type="molecule type" value="Genomic_DNA"/>
</dbReference>
<keyword evidence="2" id="KW-0812">Transmembrane</keyword>
<sequence length="295" mass="29839">MKREFGEAFPDDYARDDALIDELARGVDPSGGTDPLAAALLALKDDVDRPMPAPPAVVQEPATVASLDQARARRRPTSNPWVAGLVGAAAASTVILGTGAAVLSAENSSNETTMVELATTLDELEAANESGDEAAARELLEQARGLLANIKIRESRHGGAHATPAPRTVTATTTVSEVPEVTTRPHEQPSSPAPANPAPGTVASQQPSAQQPTPQPSAAQSSPVPSSAVQSSSRQSSPAPSATSPATAPQPSEQQPAPDQTAVEYGGNRVPSAAEGAPQQGAAGADMGSSASGML</sequence>
<evidence type="ECO:0000313" key="5">
    <source>
        <dbReference type="Proteomes" id="UP000516235"/>
    </source>
</evidence>
<evidence type="ECO:0000313" key="4">
    <source>
        <dbReference type="EMBL" id="QNP90587.1"/>
    </source>
</evidence>